<dbReference type="PANTHER" id="PTHR43861">
    <property type="entry name" value="TRANS-ACONITATE 2-METHYLTRANSFERASE-RELATED"/>
    <property type="match status" value="1"/>
</dbReference>
<dbReference type="SUPFAM" id="SSF53335">
    <property type="entry name" value="S-adenosyl-L-methionine-dependent methyltransferases"/>
    <property type="match status" value="1"/>
</dbReference>
<evidence type="ECO:0000259" key="2">
    <source>
        <dbReference type="Pfam" id="PF13649"/>
    </source>
</evidence>
<dbReference type="AlphaFoldDB" id="A0A1X7KFF1"/>
<proteinExistence type="predicted"/>
<keyword evidence="1 3" id="KW-0808">Transferase</keyword>
<dbReference type="Pfam" id="PF13649">
    <property type="entry name" value="Methyltransf_25"/>
    <property type="match status" value="1"/>
</dbReference>
<dbReference type="GO" id="GO:0032259">
    <property type="term" value="P:methylation"/>
    <property type="evidence" value="ECO:0007669"/>
    <property type="project" value="UniProtKB-KW"/>
</dbReference>
<keyword evidence="4" id="KW-1185">Reference proteome</keyword>
<organism evidence="3 4">
    <name type="scientific">Marivirga sericea</name>
    <dbReference type="NCBI Taxonomy" id="1028"/>
    <lineage>
        <taxon>Bacteria</taxon>
        <taxon>Pseudomonadati</taxon>
        <taxon>Bacteroidota</taxon>
        <taxon>Cytophagia</taxon>
        <taxon>Cytophagales</taxon>
        <taxon>Marivirgaceae</taxon>
        <taxon>Marivirga</taxon>
    </lineage>
</organism>
<evidence type="ECO:0000256" key="1">
    <source>
        <dbReference type="ARBA" id="ARBA00022679"/>
    </source>
</evidence>
<feature type="domain" description="Methyltransferase" evidence="2">
    <location>
        <begin position="42"/>
        <end position="128"/>
    </location>
</feature>
<name>A0A1X7KFF1_9BACT</name>
<dbReference type="Proteomes" id="UP000193804">
    <property type="component" value="Unassembled WGS sequence"/>
</dbReference>
<gene>
    <name evidence="3" type="ORF">SAMN05661096_02703</name>
</gene>
<dbReference type="EMBL" id="FXAW01000005">
    <property type="protein sequence ID" value="SMG39999.1"/>
    <property type="molecule type" value="Genomic_DNA"/>
</dbReference>
<dbReference type="InterPro" id="IPR029063">
    <property type="entry name" value="SAM-dependent_MTases_sf"/>
</dbReference>
<sequence length="199" mass="22708">MKEFWNERYAKQEFIYGTEPNEFLREELENLPIGKIILPCDGEGRNAVFAAKLGWEVNAFDFSPSAKVKANKLAQKEAVRPNFEIADIHEKDYKENSADVVALIYAHFPEALRKIAHQKAVKWLKPGGKLILEAFNPKQMENTSGGPKNIEMLYTEEMLREDFKELKIENLESLEINLSEGAFHKGKAEVIRLIATKIG</sequence>
<protein>
    <submittedName>
        <fullName evidence="3">Methyltransferase domain-containing protein</fullName>
    </submittedName>
</protein>
<keyword evidence="3" id="KW-0489">Methyltransferase</keyword>
<dbReference type="GO" id="GO:0008168">
    <property type="term" value="F:methyltransferase activity"/>
    <property type="evidence" value="ECO:0007669"/>
    <property type="project" value="UniProtKB-KW"/>
</dbReference>
<dbReference type="RefSeq" id="WP_085517866.1">
    <property type="nucleotide sequence ID" value="NZ_FXAW01000005.1"/>
</dbReference>
<accession>A0A1X7KFF1</accession>
<dbReference type="Gene3D" id="3.40.50.150">
    <property type="entry name" value="Vaccinia Virus protein VP39"/>
    <property type="match status" value="1"/>
</dbReference>
<dbReference type="PANTHER" id="PTHR43861:SF3">
    <property type="entry name" value="PUTATIVE (AFU_ORTHOLOGUE AFUA_2G14390)-RELATED"/>
    <property type="match status" value="1"/>
</dbReference>
<reference evidence="4" key="1">
    <citation type="submission" date="2017-04" db="EMBL/GenBank/DDBJ databases">
        <authorList>
            <person name="Varghese N."/>
            <person name="Submissions S."/>
        </authorList>
    </citation>
    <scope>NUCLEOTIDE SEQUENCE [LARGE SCALE GENOMIC DNA]</scope>
    <source>
        <strain evidence="4">DSM 4125</strain>
    </source>
</reference>
<dbReference type="CDD" id="cd02440">
    <property type="entry name" value="AdoMet_MTases"/>
    <property type="match status" value="1"/>
</dbReference>
<dbReference type="STRING" id="1028.SAMN05661096_02703"/>
<evidence type="ECO:0000313" key="3">
    <source>
        <dbReference type="EMBL" id="SMG39999.1"/>
    </source>
</evidence>
<evidence type="ECO:0000313" key="4">
    <source>
        <dbReference type="Proteomes" id="UP000193804"/>
    </source>
</evidence>
<dbReference type="InterPro" id="IPR041698">
    <property type="entry name" value="Methyltransf_25"/>
</dbReference>
<dbReference type="OrthoDB" id="9804312at2"/>